<dbReference type="EMBL" id="JAHRIQ010107786">
    <property type="protein sequence ID" value="MEQ2256728.1"/>
    <property type="molecule type" value="Genomic_DNA"/>
</dbReference>
<feature type="compositionally biased region" description="Basic and acidic residues" evidence="1">
    <location>
        <begin position="70"/>
        <end position="83"/>
    </location>
</feature>
<accession>A0ABV0VHI6</accession>
<proteinExistence type="predicted"/>
<dbReference type="PANTHER" id="PTHR22793:SF11">
    <property type="entry name" value="MYOCARDIN"/>
    <property type="match status" value="1"/>
</dbReference>
<dbReference type="Proteomes" id="UP001482620">
    <property type="component" value="Unassembled WGS sequence"/>
</dbReference>
<feature type="compositionally biased region" description="Basic and acidic residues" evidence="1">
    <location>
        <begin position="98"/>
        <end position="111"/>
    </location>
</feature>
<comment type="caution">
    <text evidence="2">The sequence shown here is derived from an EMBL/GenBank/DDBJ whole genome shotgun (WGS) entry which is preliminary data.</text>
</comment>
<dbReference type="PANTHER" id="PTHR22793">
    <property type="entry name" value="MYOCARDIN-RELATED TRANSCRIPTION FACTOR-RELATED"/>
    <property type="match status" value="1"/>
</dbReference>
<evidence type="ECO:0000313" key="3">
    <source>
        <dbReference type="Proteomes" id="UP001482620"/>
    </source>
</evidence>
<dbReference type="InterPro" id="IPR043451">
    <property type="entry name" value="Myocardin-like"/>
</dbReference>
<gene>
    <name evidence="2" type="ORF">ILYODFUR_027086</name>
</gene>
<evidence type="ECO:0008006" key="4">
    <source>
        <dbReference type="Google" id="ProtNLM"/>
    </source>
</evidence>
<feature type="region of interest" description="Disordered" evidence="1">
    <location>
        <begin position="70"/>
        <end position="116"/>
    </location>
</feature>
<keyword evidence="3" id="KW-1185">Reference proteome</keyword>
<protein>
    <recommendedName>
        <fullName evidence="4">Myocardin</fullName>
    </recommendedName>
</protein>
<reference evidence="2 3" key="1">
    <citation type="submission" date="2021-06" db="EMBL/GenBank/DDBJ databases">
        <authorList>
            <person name="Palmer J.M."/>
        </authorList>
    </citation>
    <scope>NUCLEOTIDE SEQUENCE [LARGE SCALE GENOMIC DNA]</scope>
    <source>
        <strain evidence="3">if_2019</strain>
        <tissue evidence="2">Muscle</tissue>
    </source>
</reference>
<sequence>MDELLDVLIESGGCPGLLIPRFHWHYEHLSPNQLPHDHAANHAAESHLQTLLGSPMGRGGEMALLKMAAEDRVQEDEGNRDAEEYGNLHSHHCRPHHSQQDKLQTNRDRLDPPVSPISSKVFAVPEVQGMVSMAFSETPWETMEWLDLTPPSSATAFSASQPSAPSIFNTEFLDVTDINLNSAMDLQLEHW</sequence>
<organism evidence="2 3">
    <name type="scientific">Ilyodon furcidens</name>
    <name type="common">goldbreast splitfin</name>
    <dbReference type="NCBI Taxonomy" id="33524"/>
    <lineage>
        <taxon>Eukaryota</taxon>
        <taxon>Metazoa</taxon>
        <taxon>Chordata</taxon>
        <taxon>Craniata</taxon>
        <taxon>Vertebrata</taxon>
        <taxon>Euteleostomi</taxon>
        <taxon>Actinopterygii</taxon>
        <taxon>Neopterygii</taxon>
        <taxon>Teleostei</taxon>
        <taxon>Neoteleostei</taxon>
        <taxon>Acanthomorphata</taxon>
        <taxon>Ovalentaria</taxon>
        <taxon>Atherinomorphae</taxon>
        <taxon>Cyprinodontiformes</taxon>
        <taxon>Goodeidae</taxon>
        <taxon>Ilyodon</taxon>
    </lineage>
</organism>
<evidence type="ECO:0000256" key="1">
    <source>
        <dbReference type="SAM" id="MobiDB-lite"/>
    </source>
</evidence>
<evidence type="ECO:0000313" key="2">
    <source>
        <dbReference type="EMBL" id="MEQ2256728.1"/>
    </source>
</evidence>
<name>A0ABV0VHI6_9TELE</name>